<evidence type="ECO:0000313" key="3">
    <source>
        <dbReference type="EMBL" id="EPS41052.1"/>
    </source>
</evidence>
<evidence type="ECO:0000259" key="2">
    <source>
        <dbReference type="Pfam" id="PF22980"/>
    </source>
</evidence>
<accession>S8C0D1</accession>
<reference evidence="3 4" key="1">
    <citation type="journal article" date="2013" name="PLoS Genet.">
        <title>Genomic mechanisms accounting for the adaptation to parasitism in nematode-trapping fungi.</title>
        <authorList>
            <person name="Meerupati T."/>
            <person name="Andersson K.M."/>
            <person name="Friman E."/>
            <person name="Kumar D."/>
            <person name="Tunlid A."/>
            <person name="Ahren D."/>
        </authorList>
    </citation>
    <scope>NUCLEOTIDE SEQUENCE [LARGE SCALE GENOMIC DNA]</scope>
    <source>
        <strain evidence="3 4">CBS 200.50</strain>
    </source>
</reference>
<keyword evidence="4" id="KW-1185">Reference proteome</keyword>
<dbReference type="OMA" id="PINMTDS"/>
<name>S8C0D1_DACHA</name>
<dbReference type="Proteomes" id="UP000015100">
    <property type="component" value="Unassembled WGS sequence"/>
</dbReference>
<proteinExistence type="predicted"/>
<feature type="region of interest" description="Disordered" evidence="1">
    <location>
        <begin position="59"/>
        <end position="80"/>
    </location>
</feature>
<comment type="caution">
    <text evidence="3">The sequence shown here is derived from an EMBL/GenBank/DDBJ whole genome shotgun (WGS) entry which is preliminary data.</text>
</comment>
<organism evidence="3 4">
    <name type="scientific">Dactylellina haptotyla (strain CBS 200.50)</name>
    <name type="common">Nematode-trapping fungus</name>
    <name type="synonym">Monacrosporium haptotylum</name>
    <dbReference type="NCBI Taxonomy" id="1284197"/>
    <lineage>
        <taxon>Eukaryota</taxon>
        <taxon>Fungi</taxon>
        <taxon>Dikarya</taxon>
        <taxon>Ascomycota</taxon>
        <taxon>Pezizomycotina</taxon>
        <taxon>Orbiliomycetes</taxon>
        <taxon>Orbiliales</taxon>
        <taxon>Orbiliaceae</taxon>
        <taxon>Dactylellina</taxon>
    </lineage>
</organism>
<gene>
    <name evidence="3" type="ORF">H072_5054</name>
</gene>
<dbReference type="OrthoDB" id="5408937at2759"/>
<feature type="compositionally biased region" description="Basic residues" evidence="1">
    <location>
        <begin position="65"/>
        <end position="80"/>
    </location>
</feature>
<feature type="domain" description="Myb-like DNA-binding" evidence="2">
    <location>
        <begin position="9"/>
        <end position="55"/>
    </location>
</feature>
<reference evidence="4" key="2">
    <citation type="submission" date="2013-04" db="EMBL/GenBank/DDBJ databases">
        <title>Genomic mechanisms accounting for the adaptation to parasitism in nematode-trapping fungi.</title>
        <authorList>
            <person name="Ahren D.G."/>
        </authorList>
    </citation>
    <scope>NUCLEOTIDE SEQUENCE [LARGE SCALE GENOMIC DNA]</scope>
    <source>
        <strain evidence="4">CBS 200.50</strain>
    </source>
</reference>
<dbReference type="Pfam" id="PF22980">
    <property type="entry name" value="Myb_DNA-bind_8"/>
    <property type="match status" value="1"/>
</dbReference>
<sequence length="80" mass="9017">MAPINMTDSDTVRFLLLCIDKCDTKAIDYEEVAEATGLNGYKAAYKKLWDLKNKHLAKNEDASKKSRAKLKKNRSPKSSP</sequence>
<dbReference type="HOGENOM" id="CLU_174152_0_0_1"/>
<dbReference type="InterPro" id="IPR054505">
    <property type="entry name" value="Myb_DNA-bind_8"/>
</dbReference>
<evidence type="ECO:0000313" key="4">
    <source>
        <dbReference type="Proteomes" id="UP000015100"/>
    </source>
</evidence>
<evidence type="ECO:0000256" key="1">
    <source>
        <dbReference type="SAM" id="MobiDB-lite"/>
    </source>
</evidence>
<dbReference type="AlphaFoldDB" id="S8C0D1"/>
<protein>
    <recommendedName>
        <fullName evidence="2">Myb-like DNA-binding domain-containing protein</fullName>
    </recommendedName>
</protein>
<dbReference type="EMBL" id="AQGS01000258">
    <property type="protein sequence ID" value="EPS41052.1"/>
    <property type="molecule type" value="Genomic_DNA"/>
</dbReference>